<sequence length="133" mass="14160">MMGLARRLHAALLGKEEPQQAGQPVDGILLDDHGESITLDGHVMHVDANGCLIMGEVDHLFGASEEAVAALPTQTLESTSALGEQTLCTICQSDFRAGETVMTLPCGHHYHGDCLKPWLGVSKNCPLCEAPID</sequence>
<proteinExistence type="predicted"/>
<dbReference type="GO" id="GO:0006511">
    <property type="term" value="P:ubiquitin-dependent protein catabolic process"/>
    <property type="evidence" value="ECO:0007669"/>
    <property type="project" value="TreeGrafter"/>
</dbReference>
<reference evidence="6" key="1">
    <citation type="submission" date="2021-01" db="EMBL/GenBank/DDBJ databases">
        <authorList>
            <person name="Corre E."/>
            <person name="Pelletier E."/>
            <person name="Niang G."/>
            <person name="Scheremetjew M."/>
            <person name="Finn R."/>
            <person name="Kale V."/>
            <person name="Holt S."/>
            <person name="Cochrane G."/>
            <person name="Meng A."/>
            <person name="Brown T."/>
            <person name="Cohen L."/>
        </authorList>
    </citation>
    <scope>NUCLEOTIDE SEQUENCE</scope>
    <source>
        <strain evidence="6">CCMP3105</strain>
    </source>
</reference>
<evidence type="ECO:0000256" key="2">
    <source>
        <dbReference type="ARBA" id="ARBA00022771"/>
    </source>
</evidence>
<keyword evidence="1" id="KW-0479">Metal-binding</keyword>
<evidence type="ECO:0000256" key="3">
    <source>
        <dbReference type="ARBA" id="ARBA00022833"/>
    </source>
</evidence>
<accession>A0A7S4RYN1</accession>
<dbReference type="GO" id="GO:0061630">
    <property type="term" value="F:ubiquitin protein ligase activity"/>
    <property type="evidence" value="ECO:0007669"/>
    <property type="project" value="TreeGrafter"/>
</dbReference>
<dbReference type="SMART" id="SM00184">
    <property type="entry name" value="RING"/>
    <property type="match status" value="1"/>
</dbReference>
<dbReference type="Pfam" id="PF13639">
    <property type="entry name" value="zf-RING_2"/>
    <property type="match status" value="1"/>
</dbReference>
<protein>
    <recommendedName>
        <fullName evidence="5">RING-type domain-containing protein</fullName>
    </recommendedName>
</protein>
<feature type="domain" description="RING-type" evidence="5">
    <location>
        <begin position="88"/>
        <end position="129"/>
    </location>
</feature>
<evidence type="ECO:0000313" key="6">
    <source>
        <dbReference type="EMBL" id="CAE4629073.1"/>
    </source>
</evidence>
<dbReference type="GO" id="GO:0005634">
    <property type="term" value="C:nucleus"/>
    <property type="evidence" value="ECO:0007669"/>
    <property type="project" value="TreeGrafter"/>
</dbReference>
<dbReference type="GO" id="GO:0008270">
    <property type="term" value="F:zinc ion binding"/>
    <property type="evidence" value="ECO:0007669"/>
    <property type="project" value="UniProtKB-KW"/>
</dbReference>
<dbReference type="PROSITE" id="PS50089">
    <property type="entry name" value="ZF_RING_2"/>
    <property type="match status" value="1"/>
</dbReference>
<name>A0A7S4RYN1_9DINO</name>
<dbReference type="AlphaFoldDB" id="A0A7S4RYN1"/>
<gene>
    <name evidence="6" type="ORF">AMON00008_LOCUS42419</name>
</gene>
<keyword evidence="2 4" id="KW-0863">Zinc-finger</keyword>
<dbReference type="InterPro" id="IPR051834">
    <property type="entry name" value="RING_finger_E3_ligase"/>
</dbReference>
<organism evidence="6">
    <name type="scientific">Alexandrium monilatum</name>
    <dbReference type="NCBI Taxonomy" id="311494"/>
    <lineage>
        <taxon>Eukaryota</taxon>
        <taxon>Sar</taxon>
        <taxon>Alveolata</taxon>
        <taxon>Dinophyceae</taxon>
        <taxon>Gonyaulacales</taxon>
        <taxon>Pyrocystaceae</taxon>
        <taxon>Alexandrium</taxon>
    </lineage>
</organism>
<dbReference type="SUPFAM" id="SSF57850">
    <property type="entry name" value="RING/U-box"/>
    <property type="match status" value="1"/>
</dbReference>
<dbReference type="PANTHER" id="PTHR45931:SF3">
    <property type="entry name" value="RING ZINC FINGER-CONTAINING PROTEIN"/>
    <property type="match status" value="1"/>
</dbReference>
<keyword evidence="3" id="KW-0862">Zinc</keyword>
<dbReference type="EMBL" id="HBNR01060288">
    <property type="protein sequence ID" value="CAE4629073.1"/>
    <property type="molecule type" value="Transcribed_RNA"/>
</dbReference>
<dbReference type="PANTHER" id="PTHR45931">
    <property type="entry name" value="SI:CH211-59O9.10"/>
    <property type="match status" value="1"/>
</dbReference>
<dbReference type="InterPro" id="IPR001841">
    <property type="entry name" value="Znf_RING"/>
</dbReference>
<evidence type="ECO:0000256" key="1">
    <source>
        <dbReference type="ARBA" id="ARBA00022723"/>
    </source>
</evidence>
<dbReference type="InterPro" id="IPR013083">
    <property type="entry name" value="Znf_RING/FYVE/PHD"/>
</dbReference>
<dbReference type="Gene3D" id="3.30.40.10">
    <property type="entry name" value="Zinc/RING finger domain, C3HC4 (zinc finger)"/>
    <property type="match status" value="1"/>
</dbReference>
<evidence type="ECO:0000259" key="5">
    <source>
        <dbReference type="PROSITE" id="PS50089"/>
    </source>
</evidence>
<evidence type="ECO:0000256" key="4">
    <source>
        <dbReference type="PROSITE-ProRule" id="PRU00175"/>
    </source>
</evidence>